<dbReference type="InterPro" id="IPR012340">
    <property type="entry name" value="NA-bd_OB-fold"/>
</dbReference>
<comment type="caution">
    <text evidence="32">The sequence shown here is derived from an EMBL/GenBank/DDBJ whole genome shotgun (WGS) entry which is preliminary data.</text>
</comment>
<evidence type="ECO:0000256" key="26">
    <source>
        <dbReference type="ARBA" id="ARBA00049902"/>
    </source>
</evidence>
<dbReference type="OrthoDB" id="9766909at2"/>
<dbReference type="InterPro" id="IPR001460">
    <property type="entry name" value="PCN-bd_Tpept"/>
</dbReference>
<evidence type="ECO:0000313" key="32">
    <source>
        <dbReference type="EMBL" id="RFP61977.1"/>
    </source>
</evidence>
<evidence type="ECO:0000256" key="17">
    <source>
        <dbReference type="ARBA" id="ARBA00022968"/>
    </source>
</evidence>
<organism evidence="32 33">
    <name type="scientific">Cognatiluteimonas weifangensis</name>
    <dbReference type="NCBI Taxonomy" id="2303539"/>
    <lineage>
        <taxon>Bacteria</taxon>
        <taxon>Pseudomonadati</taxon>
        <taxon>Pseudomonadota</taxon>
        <taxon>Gammaproteobacteria</taxon>
        <taxon>Lysobacterales</taxon>
        <taxon>Lysobacteraceae</taxon>
        <taxon>Cognatiluteimonas</taxon>
    </lineage>
</organism>
<keyword evidence="11" id="KW-0645">Protease</keyword>
<keyword evidence="16" id="KW-0133">Cell shape</keyword>
<evidence type="ECO:0000256" key="6">
    <source>
        <dbReference type="ARBA" id="ARBA00012448"/>
    </source>
</evidence>
<evidence type="ECO:0000256" key="7">
    <source>
        <dbReference type="ARBA" id="ARBA00018638"/>
    </source>
</evidence>
<dbReference type="SUPFAM" id="SSF56601">
    <property type="entry name" value="beta-lactamase/transpeptidase-like"/>
    <property type="match status" value="1"/>
</dbReference>
<comment type="subcellular location">
    <subcellularLocation>
        <location evidence="2">Cell inner membrane</location>
        <topology evidence="2">Single-pass type II membrane protein</topology>
    </subcellularLocation>
</comment>
<dbReference type="GO" id="GO:0008360">
    <property type="term" value="P:regulation of cell shape"/>
    <property type="evidence" value="ECO:0007669"/>
    <property type="project" value="UniProtKB-KW"/>
</dbReference>
<comment type="similarity">
    <text evidence="4">In the C-terminal section; belongs to the transpeptidase family.</text>
</comment>
<feature type="region of interest" description="Disordered" evidence="28">
    <location>
        <begin position="408"/>
        <end position="427"/>
    </location>
</feature>
<dbReference type="AlphaFoldDB" id="A0A372DRF8"/>
<dbReference type="GO" id="GO:0005886">
    <property type="term" value="C:plasma membrane"/>
    <property type="evidence" value="ECO:0007669"/>
    <property type="project" value="UniProtKB-SubCell"/>
</dbReference>
<proteinExistence type="inferred from homology"/>
<reference evidence="32 33" key="1">
    <citation type="submission" date="2018-08" db="EMBL/GenBank/DDBJ databases">
        <title>Lysobacter weifangensis sp. nov., a new member of the family 'Xanthomonadaceae', isolated from soil in a farmland.</title>
        <authorList>
            <person name="Zhao H."/>
        </authorList>
    </citation>
    <scope>NUCLEOTIDE SEQUENCE [LARGE SCALE GENOMIC DNA]</scope>
    <source>
        <strain evidence="32 33">WF-2</strain>
    </source>
</reference>
<dbReference type="EC" id="3.4.16.4" evidence="6"/>
<dbReference type="GO" id="GO:0046677">
    <property type="term" value="P:response to antibiotic"/>
    <property type="evidence" value="ECO:0007669"/>
    <property type="project" value="UniProtKB-KW"/>
</dbReference>
<dbReference type="InterPro" id="IPR050396">
    <property type="entry name" value="Glycosyltr_51/Transpeptidase"/>
</dbReference>
<feature type="compositionally biased region" description="Low complexity" evidence="28">
    <location>
        <begin position="413"/>
        <end position="424"/>
    </location>
</feature>
<dbReference type="RefSeq" id="WP_117201653.1">
    <property type="nucleotide sequence ID" value="NZ_JBHTBK010000014.1"/>
</dbReference>
<comment type="catalytic activity">
    <reaction evidence="24">
        <text>Preferential cleavage: (Ac)2-L-Lys-D-Ala-|-D-Ala. Also transpeptidation of peptidyl-alanyl moieties that are N-acyl substituents of D-alanine.</text>
        <dbReference type="EC" id="3.4.16.4"/>
    </reaction>
</comment>
<dbReference type="FunFam" id="1.10.3810.10:FF:000003">
    <property type="entry name" value="Penicillin-binding protein 1a"/>
    <property type="match status" value="1"/>
</dbReference>
<comment type="function">
    <text evidence="1">Cell wall formation. Synthesis of cross-linked peptidoglycan from the lipid intermediates. The enzyme has a penicillin-insensitive transglycosylase N-terminal domain (formation of linear glycan strands) and a penicillin-sensitive transpeptidase C-terminal domain (cross-linking of the peptide subunits).</text>
</comment>
<feature type="domain" description="Penicillin-binding protein OB-like" evidence="31">
    <location>
        <begin position="321"/>
        <end position="439"/>
    </location>
</feature>
<accession>A0A372DRF8</accession>
<evidence type="ECO:0000256" key="24">
    <source>
        <dbReference type="ARBA" id="ARBA00034000"/>
    </source>
</evidence>
<dbReference type="PANTHER" id="PTHR32282">
    <property type="entry name" value="BINDING PROTEIN TRANSPEPTIDASE, PUTATIVE-RELATED"/>
    <property type="match status" value="1"/>
</dbReference>
<evidence type="ECO:0000256" key="5">
    <source>
        <dbReference type="ARBA" id="ARBA00007739"/>
    </source>
</evidence>
<dbReference type="InterPro" id="IPR012338">
    <property type="entry name" value="Beta-lactam/transpept-like"/>
</dbReference>
<feature type="domain" description="Glycosyl transferase family 51" evidence="30">
    <location>
        <begin position="59"/>
        <end position="234"/>
    </location>
</feature>
<dbReference type="Gene3D" id="1.10.3810.10">
    <property type="entry name" value="Biosynthetic peptidoglycan transglycosylase-like"/>
    <property type="match status" value="1"/>
</dbReference>
<evidence type="ECO:0000313" key="33">
    <source>
        <dbReference type="Proteomes" id="UP000262917"/>
    </source>
</evidence>
<gene>
    <name evidence="32" type="ORF">D0Y53_02675</name>
</gene>
<evidence type="ECO:0000256" key="21">
    <source>
        <dbReference type="ARBA" id="ARBA00023251"/>
    </source>
</evidence>
<evidence type="ECO:0000256" key="9">
    <source>
        <dbReference type="ARBA" id="ARBA00022519"/>
    </source>
</evidence>
<keyword evidence="15" id="KW-0378">Hydrolase</keyword>
<keyword evidence="20" id="KW-0472">Membrane</keyword>
<dbReference type="GO" id="GO:0008658">
    <property type="term" value="F:penicillin binding"/>
    <property type="evidence" value="ECO:0007669"/>
    <property type="project" value="InterPro"/>
</dbReference>
<dbReference type="InterPro" id="IPR023346">
    <property type="entry name" value="Lysozyme-like_dom_sf"/>
</dbReference>
<evidence type="ECO:0000256" key="27">
    <source>
        <dbReference type="ARBA" id="ARBA00060592"/>
    </source>
</evidence>
<comment type="pathway">
    <text evidence="27">Glycan biosynthesis.</text>
</comment>
<evidence type="ECO:0000256" key="25">
    <source>
        <dbReference type="ARBA" id="ARBA00044770"/>
    </source>
</evidence>
<keyword evidence="21" id="KW-0046">Antibiotic resistance</keyword>
<evidence type="ECO:0000256" key="14">
    <source>
        <dbReference type="ARBA" id="ARBA00022692"/>
    </source>
</evidence>
<comment type="pathway">
    <text evidence="3">Cell wall biogenesis; peptidoglycan biosynthesis.</text>
</comment>
<keyword evidence="18" id="KW-0573">Peptidoglycan synthesis</keyword>
<dbReference type="Gene3D" id="2.40.50.140">
    <property type="entry name" value="Nucleic acid-binding proteins"/>
    <property type="match status" value="1"/>
</dbReference>
<keyword evidence="9" id="KW-0997">Cell inner membrane</keyword>
<name>A0A372DRF8_9GAMM</name>
<evidence type="ECO:0000256" key="22">
    <source>
        <dbReference type="ARBA" id="ARBA00023268"/>
    </source>
</evidence>
<evidence type="ECO:0000256" key="12">
    <source>
        <dbReference type="ARBA" id="ARBA00022676"/>
    </source>
</evidence>
<evidence type="ECO:0000256" key="13">
    <source>
        <dbReference type="ARBA" id="ARBA00022679"/>
    </source>
</evidence>
<dbReference type="GO" id="GO:0030288">
    <property type="term" value="C:outer membrane-bounded periplasmic space"/>
    <property type="evidence" value="ECO:0007669"/>
    <property type="project" value="TreeGrafter"/>
</dbReference>
<keyword evidence="14" id="KW-0812">Transmembrane</keyword>
<evidence type="ECO:0000256" key="18">
    <source>
        <dbReference type="ARBA" id="ARBA00022984"/>
    </source>
</evidence>
<evidence type="ECO:0000256" key="23">
    <source>
        <dbReference type="ARBA" id="ARBA00023316"/>
    </source>
</evidence>
<dbReference type="InterPro" id="IPR031376">
    <property type="entry name" value="PCB_OB"/>
</dbReference>
<protein>
    <recommendedName>
        <fullName evidence="7">Penicillin-binding protein 1A</fullName>
        <ecNumber evidence="25">2.4.99.28</ecNumber>
        <ecNumber evidence="6">3.4.16.4</ecNumber>
    </recommendedName>
</protein>
<dbReference type="UniPathway" id="UPA00219"/>
<dbReference type="GO" id="GO:0008955">
    <property type="term" value="F:peptidoglycan glycosyltransferase activity"/>
    <property type="evidence" value="ECO:0007669"/>
    <property type="project" value="UniProtKB-EC"/>
</dbReference>
<dbReference type="PANTHER" id="PTHR32282:SF27">
    <property type="entry name" value="PENICILLIN-BINDING PROTEIN 1A"/>
    <property type="match status" value="1"/>
</dbReference>
<keyword evidence="17" id="KW-0735">Signal-anchor</keyword>
<comment type="similarity">
    <text evidence="5">In the N-terminal section; belongs to the glycosyltransferase 51 family.</text>
</comment>
<keyword evidence="10" id="KW-0121">Carboxypeptidase</keyword>
<evidence type="ECO:0000256" key="15">
    <source>
        <dbReference type="ARBA" id="ARBA00022801"/>
    </source>
</evidence>
<dbReference type="Proteomes" id="UP000262917">
    <property type="component" value="Unassembled WGS sequence"/>
</dbReference>
<sequence>MPPFRRLLRWAVFAFATVSLLGLLALGTLYVVVSSRLPDVQSLRSVELQEPLYVYARDGRLMAVFGETRRYPVDIAQVPERLRQAFIAIEDNRFYQHHGVDYKGVARAIWLLATTDDKRVPGGSTITQQVARQFFLSSEYSYTRKLAEMLLAMKMERELSKDEIFQLYLNKSFFGNRAYGIAAAAEFYYGRTLDQLSLDEMATLAAIPKFPSSGNPVSNPERARIRRDYVLQRMRELGFIGRGEEIAAQAAPMHASPHDIPIQVEAPYVAEMVRREMIARFGGDVLTRGYHVTTSIDPVLQAAAQKAVRDGLELYSHRHGWRKVERHFDLAADEDAAGASARLQGIVAQGGLLPAIVLRSGDGSAEVALADGSTVVLGADSSRWTGRTPAALVQRGDLVRVRRIDPVVPATPPGAGDPAAAPAAAPTPPRYQLEQLPQAQAALVSLDPQDGALRALVGGFSFAGNKFNRATQARRQPGSSFKPFLYAAAMERGFNPASIVLDAPVVFKDRRGHEWRPQNDTGNFAGPMRLREALVQSRNLVSVRLLDAIGIDYARKYISHFGIDEELLPPNLSMSLGTASLPPLMIARGYATFPNGGFRITPWFIDEVRDRDGKLLFKEKPATACPDCGVAAAGAGTVRAANVVAGFDLGPGAGAPPAEAARPAAAAPAARPAALPADTVLAPRAIDARVAYQLVSMMRDVVQRGTGTAAKVLGREDVAGKTGSTNDHRDAWFSGFGGDIVTTVWVGRDDFRSLGYREYGGKAALPIWIDYMRVALKDRPIAANDPPEGMVKVAVSAGGELLPDAGSGIAEWVKAEDLERMESYVESAQDAQAQDEAAFDIF</sequence>
<dbReference type="EMBL" id="QVPD01000002">
    <property type="protein sequence ID" value="RFP61977.1"/>
    <property type="molecule type" value="Genomic_DNA"/>
</dbReference>
<evidence type="ECO:0000256" key="28">
    <source>
        <dbReference type="SAM" id="MobiDB-lite"/>
    </source>
</evidence>
<dbReference type="GO" id="GO:0009252">
    <property type="term" value="P:peptidoglycan biosynthetic process"/>
    <property type="evidence" value="ECO:0007669"/>
    <property type="project" value="UniProtKB-UniPathway"/>
</dbReference>
<comment type="catalytic activity">
    <reaction evidence="26">
        <text>[GlcNAc-(1-&gt;4)-Mur2Ac(oyl-L-Ala-gamma-D-Glu-L-Lys-D-Ala-D-Ala)](n)-di-trans,octa-cis-undecaprenyl diphosphate + beta-D-GlcNAc-(1-&gt;4)-Mur2Ac(oyl-L-Ala-gamma-D-Glu-L-Lys-D-Ala-D-Ala)-di-trans,octa-cis-undecaprenyl diphosphate = [GlcNAc-(1-&gt;4)-Mur2Ac(oyl-L-Ala-gamma-D-Glu-L-Lys-D-Ala-D-Ala)](n+1)-di-trans,octa-cis-undecaprenyl diphosphate + di-trans,octa-cis-undecaprenyl diphosphate + H(+)</text>
        <dbReference type="Rhea" id="RHEA:23708"/>
        <dbReference type="Rhea" id="RHEA-COMP:9602"/>
        <dbReference type="Rhea" id="RHEA-COMP:9603"/>
        <dbReference type="ChEBI" id="CHEBI:15378"/>
        <dbReference type="ChEBI" id="CHEBI:58405"/>
        <dbReference type="ChEBI" id="CHEBI:60033"/>
        <dbReference type="ChEBI" id="CHEBI:78435"/>
        <dbReference type="EC" id="2.4.99.28"/>
    </reaction>
</comment>
<dbReference type="GO" id="GO:0071555">
    <property type="term" value="P:cell wall organization"/>
    <property type="evidence" value="ECO:0007669"/>
    <property type="project" value="UniProtKB-KW"/>
</dbReference>
<evidence type="ECO:0000256" key="16">
    <source>
        <dbReference type="ARBA" id="ARBA00022960"/>
    </source>
</evidence>
<dbReference type="EC" id="2.4.99.28" evidence="25"/>
<keyword evidence="19" id="KW-1133">Transmembrane helix</keyword>
<dbReference type="Pfam" id="PF00912">
    <property type="entry name" value="Transgly"/>
    <property type="match status" value="1"/>
</dbReference>
<dbReference type="NCBIfam" id="TIGR02074">
    <property type="entry name" value="PBP_1a_fam"/>
    <property type="match status" value="1"/>
</dbReference>
<dbReference type="GO" id="GO:0009002">
    <property type="term" value="F:serine-type D-Ala-D-Ala carboxypeptidase activity"/>
    <property type="evidence" value="ECO:0007669"/>
    <property type="project" value="UniProtKB-EC"/>
</dbReference>
<keyword evidence="23" id="KW-0961">Cell wall biogenesis/degradation</keyword>
<evidence type="ECO:0000256" key="10">
    <source>
        <dbReference type="ARBA" id="ARBA00022645"/>
    </source>
</evidence>
<keyword evidence="33" id="KW-1185">Reference proteome</keyword>
<evidence type="ECO:0000256" key="1">
    <source>
        <dbReference type="ARBA" id="ARBA00002624"/>
    </source>
</evidence>
<dbReference type="GO" id="GO:0006508">
    <property type="term" value="P:proteolysis"/>
    <property type="evidence" value="ECO:0007669"/>
    <property type="project" value="UniProtKB-KW"/>
</dbReference>
<evidence type="ECO:0000256" key="19">
    <source>
        <dbReference type="ARBA" id="ARBA00022989"/>
    </source>
</evidence>
<keyword evidence="22" id="KW-0511">Multifunctional enzyme</keyword>
<keyword evidence="13" id="KW-0808">Transferase</keyword>
<dbReference type="Pfam" id="PF17092">
    <property type="entry name" value="PCB_OB"/>
    <property type="match status" value="1"/>
</dbReference>
<dbReference type="InterPro" id="IPR036950">
    <property type="entry name" value="PBP_transglycosylase"/>
</dbReference>
<keyword evidence="12" id="KW-0328">Glycosyltransferase</keyword>
<evidence type="ECO:0000259" key="30">
    <source>
        <dbReference type="Pfam" id="PF00912"/>
    </source>
</evidence>
<dbReference type="Gene3D" id="3.40.710.10">
    <property type="entry name" value="DD-peptidase/beta-lactamase superfamily"/>
    <property type="match status" value="2"/>
</dbReference>
<evidence type="ECO:0000256" key="20">
    <source>
        <dbReference type="ARBA" id="ARBA00023136"/>
    </source>
</evidence>
<evidence type="ECO:0000256" key="11">
    <source>
        <dbReference type="ARBA" id="ARBA00022670"/>
    </source>
</evidence>
<dbReference type="Pfam" id="PF00905">
    <property type="entry name" value="Transpeptidase"/>
    <property type="match status" value="1"/>
</dbReference>
<evidence type="ECO:0000256" key="8">
    <source>
        <dbReference type="ARBA" id="ARBA00022475"/>
    </source>
</evidence>
<dbReference type="SUPFAM" id="SSF53955">
    <property type="entry name" value="Lysozyme-like"/>
    <property type="match status" value="1"/>
</dbReference>
<evidence type="ECO:0000256" key="4">
    <source>
        <dbReference type="ARBA" id="ARBA00007090"/>
    </source>
</evidence>
<feature type="domain" description="Penicillin-binding protein transpeptidase" evidence="29">
    <location>
        <begin position="443"/>
        <end position="618"/>
    </location>
</feature>
<evidence type="ECO:0000259" key="29">
    <source>
        <dbReference type="Pfam" id="PF00905"/>
    </source>
</evidence>
<evidence type="ECO:0000256" key="2">
    <source>
        <dbReference type="ARBA" id="ARBA00004249"/>
    </source>
</evidence>
<evidence type="ECO:0000259" key="31">
    <source>
        <dbReference type="Pfam" id="PF17092"/>
    </source>
</evidence>
<evidence type="ECO:0000256" key="3">
    <source>
        <dbReference type="ARBA" id="ARBA00004752"/>
    </source>
</evidence>
<dbReference type="InterPro" id="IPR001264">
    <property type="entry name" value="Glyco_trans_51"/>
</dbReference>
<keyword evidence="8" id="KW-1003">Cell membrane</keyword>